<organism evidence="4 5">
    <name type="scientific">Archangium lansingense</name>
    <dbReference type="NCBI Taxonomy" id="2995310"/>
    <lineage>
        <taxon>Bacteria</taxon>
        <taxon>Pseudomonadati</taxon>
        <taxon>Myxococcota</taxon>
        <taxon>Myxococcia</taxon>
        <taxon>Myxococcales</taxon>
        <taxon>Cystobacterineae</taxon>
        <taxon>Archangiaceae</taxon>
        <taxon>Archangium</taxon>
    </lineage>
</organism>
<evidence type="ECO:0000256" key="2">
    <source>
        <dbReference type="SAM" id="MobiDB-lite"/>
    </source>
</evidence>
<feature type="compositionally biased region" description="Basic and acidic residues" evidence="2">
    <location>
        <begin position="1"/>
        <end position="11"/>
    </location>
</feature>
<dbReference type="RefSeq" id="WP_267541111.1">
    <property type="nucleotide sequence ID" value="NZ_JAPNKA010000001.1"/>
</dbReference>
<proteinExistence type="predicted"/>
<dbReference type="Gene3D" id="3.90.1570.10">
    <property type="entry name" value="tt1808, chain A"/>
    <property type="match status" value="1"/>
</dbReference>
<keyword evidence="4" id="KW-0378">Hydrolase</keyword>
<dbReference type="PANTHER" id="PTHR33352">
    <property type="entry name" value="SLR1095 PROTEIN"/>
    <property type="match status" value="1"/>
</dbReference>
<dbReference type="InterPro" id="IPR008538">
    <property type="entry name" value="Uma2"/>
</dbReference>
<evidence type="ECO:0000259" key="3">
    <source>
        <dbReference type="Pfam" id="PF05685"/>
    </source>
</evidence>
<keyword evidence="4" id="KW-0255">Endonuclease</keyword>
<dbReference type="Pfam" id="PF05685">
    <property type="entry name" value="Uma2"/>
    <property type="match status" value="1"/>
</dbReference>
<reference evidence="4 5" key="1">
    <citation type="submission" date="2022-11" db="EMBL/GenBank/DDBJ databases">
        <title>Minimal conservation of predation-associated metabolite biosynthetic gene clusters underscores biosynthetic potential of Myxococcota including descriptions for ten novel species: Archangium lansinium sp. nov., Myxococcus landrumus sp. nov., Nannocystis bai.</title>
        <authorList>
            <person name="Ahearne A."/>
            <person name="Stevens C."/>
            <person name="Phillips K."/>
        </authorList>
    </citation>
    <scope>NUCLEOTIDE SEQUENCE [LARGE SCALE GENOMIC DNA]</scope>
    <source>
        <strain evidence="4 5">MIWBW</strain>
    </source>
</reference>
<dbReference type="EMBL" id="JAPNKA010000001">
    <property type="protein sequence ID" value="MCY1082547.1"/>
    <property type="molecule type" value="Genomic_DNA"/>
</dbReference>
<dbReference type="InterPro" id="IPR012296">
    <property type="entry name" value="Nuclease_put_TT1808"/>
</dbReference>
<keyword evidence="4" id="KW-0540">Nuclease</keyword>
<feature type="coiled-coil region" evidence="1">
    <location>
        <begin position="214"/>
        <end position="283"/>
    </location>
</feature>
<evidence type="ECO:0000313" key="5">
    <source>
        <dbReference type="Proteomes" id="UP001207654"/>
    </source>
</evidence>
<name>A0ABT4ALF9_9BACT</name>
<protein>
    <submittedName>
        <fullName evidence="4">Uma2 family endonuclease</fullName>
    </submittedName>
</protein>
<evidence type="ECO:0000313" key="4">
    <source>
        <dbReference type="EMBL" id="MCY1082547.1"/>
    </source>
</evidence>
<dbReference type="Proteomes" id="UP001207654">
    <property type="component" value="Unassembled WGS sequence"/>
</dbReference>
<accession>A0ABT4ALF9</accession>
<dbReference type="GO" id="GO:0004519">
    <property type="term" value="F:endonuclease activity"/>
    <property type="evidence" value="ECO:0007669"/>
    <property type="project" value="UniProtKB-KW"/>
</dbReference>
<dbReference type="SUPFAM" id="SSF52980">
    <property type="entry name" value="Restriction endonuclease-like"/>
    <property type="match status" value="1"/>
</dbReference>
<feature type="region of interest" description="Disordered" evidence="2">
    <location>
        <begin position="1"/>
        <end position="30"/>
    </location>
</feature>
<dbReference type="PANTHER" id="PTHR33352:SF3">
    <property type="entry name" value="SLR1612 PROTEIN"/>
    <property type="match status" value="1"/>
</dbReference>
<comment type="caution">
    <text evidence="4">The sequence shown here is derived from an EMBL/GenBank/DDBJ whole genome shotgun (WGS) entry which is preliminary data.</text>
</comment>
<dbReference type="InterPro" id="IPR011335">
    <property type="entry name" value="Restrct_endonuc-II-like"/>
</dbReference>
<keyword evidence="5" id="KW-1185">Reference proteome</keyword>
<keyword evidence="1" id="KW-0175">Coiled coil</keyword>
<feature type="domain" description="Putative restriction endonuclease" evidence="3">
    <location>
        <begin position="47"/>
        <end position="192"/>
    </location>
</feature>
<gene>
    <name evidence="4" type="ORF">OV287_49680</name>
</gene>
<evidence type="ECO:0000256" key="1">
    <source>
        <dbReference type="SAM" id="Coils"/>
    </source>
</evidence>
<sequence length="285" mass="33802">MGRHTDERGDAFPRAPTQEEWEAMGQEERDRVVDSLPGEVTWDEMAMPEGDRHFQGKVQAMDALRGYFKRQERKVYLGAELPIYYPGERRFAPDLLAVLDAEPYPRQKWVVSAEGKGLDWVMEVHVGGDRKKDAEYNVQRYARLGIPEYFIYDRARQRLEAYRLASPEAHTYVPMEQRQGRYVSRVLGLELQVEGDRLRFWTGTALLMESDELIARLEELLHGVQHRAEEDSRQLQDEVHRREQETRLRLEAEKHLVEETRRREEAERRLKELQAELERLEQRRD</sequence>
<dbReference type="CDD" id="cd06260">
    <property type="entry name" value="DUF820-like"/>
    <property type="match status" value="1"/>
</dbReference>